<keyword evidence="1" id="KW-1133">Transmembrane helix</keyword>
<protein>
    <recommendedName>
        <fullName evidence="3">Type 4 fimbrial biogenesis protein PilX N-terminal domain-containing protein</fullName>
    </recommendedName>
</protein>
<proteinExistence type="predicted"/>
<sequence>MQRGVAIYLAIVIMFVLLGIGLGISTLLVGQIRIIRGMGYSVVALYAADTGIERVLYAIRKENPPYVPVAGDEPFTGAALDNGATYTVKIISANGTLTINSIGVYQGTSRAIEISY</sequence>
<accession>A0A0F9UJH1</accession>
<keyword evidence="1" id="KW-0472">Membrane</keyword>
<dbReference type="AlphaFoldDB" id="A0A0F9UJH1"/>
<evidence type="ECO:0000313" key="2">
    <source>
        <dbReference type="EMBL" id="KKN91784.1"/>
    </source>
</evidence>
<keyword evidence="1" id="KW-0812">Transmembrane</keyword>
<reference evidence="2" key="1">
    <citation type="journal article" date="2015" name="Nature">
        <title>Complex archaea that bridge the gap between prokaryotes and eukaryotes.</title>
        <authorList>
            <person name="Spang A."/>
            <person name="Saw J.H."/>
            <person name="Jorgensen S.L."/>
            <person name="Zaremba-Niedzwiedzka K."/>
            <person name="Martijn J."/>
            <person name="Lind A.E."/>
            <person name="van Eijk R."/>
            <person name="Schleper C."/>
            <person name="Guy L."/>
            <person name="Ettema T.J."/>
        </authorList>
    </citation>
    <scope>NUCLEOTIDE SEQUENCE</scope>
</reference>
<name>A0A0F9UJH1_9ZZZZ</name>
<evidence type="ECO:0000256" key="1">
    <source>
        <dbReference type="SAM" id="Phobius"/>
    </source>
</evidence>
<organism evidence="2">
    <name type="scientific">marine sediment metagenome</name>
    <dbReference type="NCBI Taxonomy" id="412755"/>
    <lineage>
        <taxon>unclassified sequences</taxon>
        <taxon>metagenomes</taxon>
        <taxon>ecological metagenomes</taxon>
    </lineage>
</organism>
<dbReference type="EMBL" id="LAZR01000100">
    <property type="protein sequence ID" value="KKN91784.1"/>
    <property type="molecule type" value="Genomic_DNA"/>
</dbReference>
<feature type="transmembrane region" description="Helical" evidence="1">
    <location>
        <begin position="6"/>
        <end position="29"/>
    </location>
</feature>
<evidence type="ECO:0008006" key="3">
    <source>
        <dbReference type="Google" id="ProtNLM"/>
    </source>
</evidence>
<comment type="caution">
    <text evidence="2">The sequence shown here is derived from an EMBL/GenBank/DDBJ whole genome shotgun (WGS) entry which is preliminary data.</text>
</comment>
<gene>
    <name evidence="2" type="ORF">LCGC14_0214570</name>
</gene>